<evidence type="ECO:0000259" key="5">
    <source>
        <dbReference type="Pfam" id="PF00370"/>
    </source>
</evidence>
<feature type="domain" description="Carbohydrate kinase FGGY C-terminal" evidence="6">
    <location>
        <begin position="256"/>
        <end position="439"/>
    </location>
</feature>
<feature type="domain" description="Carbohydrate kinase FGGY N-terminal" evidence="5">
    <location>
        <begin position="5"/>
        <end position="242"/>
    </location>
</feature>
<dbReference type="PANTHER" id="PTHR43095:SF5">
    <property type="entry name" value="XYLULOSE KINASE"/>
    <property type="match status" value="1"/>
</dbReference>
<dbReference type="InterPro" id="IPR043129">
    <property type="entry name" value="ATPase_NBD"/>
</dbReference>
<dbReference type="InterPro" id="IPR018484">
    <property type="entry name" value="FGGY_N"/>
</dbReference>
<evidence type="ECO:0000256" key="3">
    <source>
        <dbReference type="ARBA" id="ARBA00022777"/>
    </source>
</evidence>
<dbReference type="Pfam" id="PF02782">
    <property type="entry name" value="FGGY_C"/>
    <property type="match status" value="1"/>
</dbReference>
<evidence type="ECO:0000259" key="6">
    <source>
        <dbReference type="Pfam" id="PF02782"/>
    </source>
</evidence>
<dbReference type="CDD" id="cd07804">
    <property type="entry name" value="ASKHA_NBD_FGGY_RrXK-like"/>
    <property type="match status" value="1"/>
</dbReference>
<keyword evidence="2 4" id="KW-0808">Transferase</keyword>
<evidence type="ECO:0000256" key="2">
    <source>
        <dbReference type="ARBA" id="ARBA00022679"/>
    </source>
</evidence>
<sequence>MSALLLGVDIGTSSTKGVLARDNGEIIATSERPHLLSLPRPGWAEHDAETIWWQDFTAICHELLPQADQDVAAVCVSGIGPCLQVADANGKPLRPAILYGIDTRATQEIAELSERYGPDTILSRGGSALTTQAIGPKLLWLQHYEPEIWKKTRYMLMASSFIVLRLTGEYILDHHSASQCDPLYDLQHNNWITAWAQEIAPGLELPRLLWPAEIAGKITAAAAKSTGLPEGTPVAAGTIDAWAEAASAGVREPGDLMIMYGTTMFFVEVLKELHPTPRLWGTAGIFPGTQTLAAGMATSGALTGWFRNIVNDLPYEQLLTEAAAVKPGSDGLVILPYFAGERTPIFDPKARGLISGLTLSHGRGHIYRALLEATAYGVRHILETMHEAGSTEQRIVAVGGGTRGGLWTQIVSDITGRNQELPAQTIGASYGDAWLAAIAIGLAHEKQPWTRQAALIQPDPKTQQIYNQLYTIYRDLYPATLKQTHQLATLQEQA</sequence>
<name>A0A402BGS7_9CHLR</name>
<dbReference type="InterPro" id="IPR018483">
    <property type="entry name" value="Carb_kinase_FGGY_CS"/>
</dbReference>
<evidence type="ECO:0000313" key="8">
    <source>
        <dbReference type="Proteomes" id="UP000287171"/>
    </source>
</evidence>
<protein>
    <submittedName>
        <fullName evidence="7">Sugar kinase</fullName>
    </submittedName>
</protein>
<evidence type="ECO:0000256" key="1">
    <source>
        <dbReference type="ARBA" id="ARBA00009156"/>
    </source>
</evidence>
<dbReference type="GO" id="GO:0005975">
    <property type="term" value="P:carbohydrate metabolic process"/>
    <property type="evidence" value="ECO:0007669"/>
    <property type="project" value="InterPro"/>
</dbReference>
<evidence type="ECO:0000256" key="4">
    <source>
        <dbReference type="RuleBase" id="RU003733"/>
    </source>
</evidence>
<evidence type="ECO:0000313" key="7">
    <source>
        <dbReference type="EMBL" id="GCE30638.1"/>
    </source>
</evidence>
<organism evidence="7 8">
    <name type="scientific">Dictyobacter alpinus</name>
    <dbReference type="NCBI Taxonomy" id="2014873"/>
    <lineage>
        <taxon>Bacteria</taxon>
        <taxon>Bacillati</taxon>
        <taxon>Chloroflexota</taxon>
        <taxon>Ktedonobacteria</taxon>
        <taxon>Ktedonobacterales</taxon>
        <taxon>Dictyobacteraceae</taxon>
        <taxon>Dictyobacter</taxon>
    </lineage>
</organism>
<proteinExistence type="inferred from homology"/>
<dbReference type="Proteomes" id="UP000287171">
    <property type="component" value="Unassembled WGS sequence"/>
</dbReference>
<dbReference type="GO" id="GO:0016773">
    <property type="term" value="F:phosphotransferase activity, alcohol group as acceptor"/>
    <property type="evidence" value="ECO:0007669"/>
    <property type="project" value="InterPro"/>
</dbReference>
<dbReference type="SUPFAM" id="SSF53067">
    <property type="entry name" value="Actin-like ATPase domain"/>
    <property type="match status" value="2"/>
</dbReference>
<dbReference type="RefSeq" id="WP_126630701.1">
    <property type="nucleotide sequence ID" value="NZ_BIFT01000002.1"/>
</dbReference>
<accession>A0A402BGS7</accession>
<dbReference type="Gene3D" id="3.30.420.40">
    <property type="match status" value="2"/>
</dbReference>
<keyword evidence="3 4" id="KW-0418">Kinase</keyword>
<dbReference type="OrthoDB" id="9805576at2"/>
<dbReference type="InterPro" id="IPR050406">
    <property type="entry name" value="FGGY_Carb_Kinase"/>
</dbReference>
<dbReference type="EMBL" id="BIFT01000002">
    <property type="protein sequence ID" value="GCE30638.1"/>
    <property type="molecule type" value="Genomic_DNA"/>
</dbReference>
<dbReference type="Pfam" id="PF00370">
    <property type="entry name" value="FGGY_N"/>
    <property type="match status" value="1"/>
</dbReference>
<dbReference type="GO" id="GO:0016301">
    <property type="term" value="F:kinase activity"/>
    <property type="evidence" value="ECO:0007669"/>
    <property type="project" value="UniProtKB-KW"/>
</dbReference>
<dbReference type="PANTHER" id="PTHR43095">
    <property type="entry name" value="SUGAR KINASE"/>
    <property type="match status" value="1"/>
</dbReference>
<comment type="similarity">
    <text evidence="1 4">Belongs to the FGGY kinase family.</text>
</comment>
<dbReference type="AlphaFoldDB" id="A0A402BGS7"/>
<gene>
    <name evidence="7" type="ORF">KDA_61220</name>
</gene>
<keyword evidence="8" id="KW-1185">Reference proteome</keyword>
<reference evidence="8" key="1">
    <citation type="submission" date="2018-12" db="EMBL/GenBank/DDBJ databases">
        <title>Tengunoibacter tsumagoiensis gen. nov., sp. nov., Dictyobacter kobayashii sp. nov., D. alpinus sp. nov., and D. joshuensis sp. nov. and description of Dictyobacteraceae fam. nov. within the order Ktedonobacterales isolated from Tengu-no-mugimeshi.</title>
        <authorList>
            <person name="Wang C.M."/>
            <person name="Zheng Y."/>
            <person name="Sakai Y."/>
            <person name="Toyoda A."/>
            <person name="Minakuchi Y."/>
            <person name="Abe K."/>
            <person name="Yokota A."/>
            <person name="Yabe S."/>
        </authorList>
    </citation>
    <scope>NUCLEOTIDE SEQUENCE [LARGE SCALE GENOMIC DNA]</scope>
    <source>
        <strain evidence="8">Uno16</strain>
    </source>
</reference>
<dbReference type="InterPro" id="IPR018485">
    <property type="entry name" value="FGGY_C"/>
</dbReference>
<dbReference type="PIRSF" id="PIRSF000538">
    <property type="entry name" value="GlpK"/>
    <property type="match status" value="1"/>
</dbReference>
<comment type="caution">
    <text evidence="7">The sequence shown here is derived from an EMBL/GenBank/DDBJ whole genome shotgun (WGS) entry which is preliminary data.</text>
</comment>
<dbReference type="PROSITE" id="PS00445">
    <property type="entry name" value="FGGY_KINASES_2"/>
    <property type="match status" value="1"/>
</dbReference>
<dbReference type="InterPro" id="IPR000577">
    <property type="entry name" value="Carb_kinase_FGGY"/>
</dbReference>